<evidence type="ECO:0000256" key="2">
    <source>
        <dbReference type="ARBA" id="ARBA00023172"/>
    </source>
</evidence>
<keyword evidence="5" id="KW-1185">Reference proteome</keyword>
<keyword evidence="1" id="KW-0238">DNA-binding</keyword>
<dbReference type="EMBL" id="BOMQ01000061">
    <property type="protein sequence ID" value="GIE51608.1"/>
    <property type="molecule type" value="Genomic_DNA"/>
</dbReference>
<dbReference type="GO" id="GO:0003677">
    <property type="term" value="F:DNA binding"/>
    <property type="evidence" value="ECO:0007669"/>
    <property type="project" value="UniProtKB-KW"/>
</dbReference>
<accession>A0A919JL14</accession>
<dbReference type="GO" id="GO:0006310">
    <property type="term" value="P:DNA recombination"/>
    <property type="evidence" value="ECO:0007669"/>
    <property type="project" value="UniProtKB-KW"/>
</dbReference>
<reference evidence="4" key="1">
    <citation type="submission" date="2021-01" db="EMBL/GenBank/DDBJ databases">
        <title>Whole genome shotgun sequence of Actinoplanes nipponensis NBRC 14063.</title>
        <authorList>
            <person name="Komaki H."/>
            <person name="Tamura T."/>
        </authorList>
    </citation>
    <scope>NUCLEOTIDE SEQUENCE</scope>
    <source>
        <strain evidence="4">NBRC 14063</strain>
    </source>
</reference>
<evidence type="ECO:0000313" key="5">
    <source>
        <dbReference type="Proteomes" id="UP000647172"/>
    </source>
</evidence>
<proteinExistence type="predicted"/>
<dbReference type="GO" id="GO:0015074">
    <property type="term" value="P:DNA integration"/>
    <property type="evidence" value="ECO:0007669"/>
    <property type="project" value="InterPro"/>
</dbReference>
<dbReference type="InterPro" id="IPR013762">
    <property type="entry name" value="Integrase-like_cat_sf"/>
</dbReference>
<dbReference type="Gene3D" id="1.10.150.130">
    <property type="match status" value="1"/>
</dbReference>
<dbReference type="CDD" id="cd01189">
    <property type="entry name" value="INT_ICEBs1_C_like"/>
    <property type="match status" value="1"/>
</dbReference>
<dbReference type="InterPro" id="IPR010998">
    <property type="entry name" value="Integrase_recombinase_N"/>
</dbReference>
<dbReference type="PANTHER" id="PTHR30349">
    <property type="entry name" value="PHAGE INTEGRASE-RELATED"/>
    <property type="match status" value="1"/>
</dbReference>
<dbReference type="PROSITE" id="PS51898">
    <property type="entry name" value="TYR_RECOMBINASE"/>
    <property type="match status" value="1"/>
</dbReference>
<name>A0A919JL14_9ACTN</name>
<dbReference type="AlphaFoldDB" id="A0A919JL14"/>
<dbReference type="SUPFAM" id="SSF56349">
    <property type="entry name" value="DNA breaking-rejoining enzymes"/>
    <property type="match status" value="1"/>
</dbReference>
<evidence type="ECO:0000259" key="3">
    <source>
        <dbReference type="PROSITE" id="PS51898"/>
    </source>
</evidence>
<dbReference type="Gene3D" id="1.10.443.10">
    <property type="entry name" value="Intergrase catalytic core"/>
    <property type="match status" value="1"/>
</dbReference>
<dbReference type="Pfam" id="PF00589">
    <property type="entry name" value="Phage_integrase"/>
    <property type="match status" value="1"/>
</dbReference>
<keyword evidence="2" id="KW-0233">DNA recombination</keyword>
<dbReference type="InterPro" id="IPR050090">
    <property type="entry name" value="Tyrosine_recombinase_XerCD"/>
</dbReference>
<comment type="caution">
    <text evidence="4">The sequence shown here is derived from an EMBL/GenBank/DDBJ whole genome shotgun (WGS) entry which is preliminary data.</text>
</comment>
<evidence type="ECO:0000313" key="4">
    <source>
        <dbReference type="EMBL" id="GIE51608.1"/>
    </source>
</evidence>
<gene>
    <name evidence="4" type="ORF">Ani05nite_51420</name>
</gene>
<evidence type="ECO:0000256" key="1">
    <source>
        <dbReference type="ARBA" id="ARBA00023125"/>
    </source>
</evidence>
<dbReference type="InterPro" id="IPR011010">
    <property type="entry name" value="DNA_brk_join_enz"/>
</dbReference>
<dbReference type="PANTHER" id="PTHR30349:SF91">
    <property type="entry name" value="INTA PROTEIN"/>
    <property type="match status" value="1"/>
</dbReference>
<dbReference type="InterPro" id="IPR002104">
    <property type="entry name" value="Integrase_catalytic"/>
</dbReference>
<sequence length="370" mass="41923">MGEPCGGIEVWVMFVPEAIVQDQVTGLFGFRLELGRDDSGIRRQARRTGFVHEKAALAEFERLCRQRDALHRQPRLSDPVREICQGWVLARQQELEPNTVYGYLWLFGLIFPYVGGVRASRLSARMVERAYRELETVGYSRSTLRTLHLILDKAFREQVGINLGVHKPRESDDERPVWTLAEAQRFSDHVRGDRLYPMWRLLMVAGLRRGELCGLRYGDLEPDQGALKVRRQIVVEDPGSRVRVKPPKSPNGFRTLILDDDTLKGLTRGATSGRASRYLFTGRTGRHLRPDNVTGRFNQIAVAAGVRPLGPHQIRHLIASNLLDAGFGIHEVAERLGHDPATLMRYYTRVSATRRLQATNHIADLLIAGH</sequence>
<dbReference type="Proteomes" id="UP000647172">
    <property type="component" value="Unassembled WGS sequence"/>
</dbReference>
<protein>
    <recommendedName>
        <fullName evidence="3">Tyr recombinase domain-containing protein</fullName>
    </recommendedName>
</protein>
<feature type="domain" description="Tyr recombinase" evidence="3">
    <location>
        <begin position="173"/>
        <end position="360"/>
    </location>
</feature>
<organism evidence="4 5">
    <name type="scientific">Actinoplanes nipponensis</name>
    <dbReference type="NCBI Taxonomy" id="135950"/>
    <lineage>
        <taxon>Bacteria</taxon>
        <taxon>Bacillati</taxon>
        <taxon>Actinomycetota</taxon>
        <taxon>Actinomycetes</taxon>
        <taxon>Micromonosporales</taxon>
        <taxon>Micromonosporaceae</taxon>
        <taxon>Actinoplanes</taxon>
    </lineage>
</organism>